<gene>
    <name evidence="1" type="ORF">UFOVP374_19</name>
</gene>
<proteinExistence type="predicted"/>
<protein>
    <submittedName>
        <fullName evidence="1">Uncharacterized protein</fullName>
    </submittedName>
</protein>
<reference evidence="1" key="1">
    <citation type="submission" date="2020-05" db="EMBL/GenBank/DDBJ databases">
        <authorList>
            <person name="Chiriac C."/>
            <person name="Salcher M."/>
            <person name="Ghai R."/>
            <person name="Kavagutti S V."/>
        </authorList>
    </citation>
    <scope>NUCLEOTIDE SEQUENCE</scope>
</reference>
<name>A0A6J7X0E0_9CAUD</name>
<dbReference type="EMBL" id="LR798313">
    <property type="protein sequence ID" value="CAB5222588.1"/>
    <property type="molecule type" value="Genomic_DNA"/>
</dbReference>
<accession>A0A6J7X0E0</accession>
<sequence>MANRWIGGVNYTDLGDGTFSSDSGKLYKPDEDNFQGVTDPNTGFQAFAPGFSSPDSYGAVSRARDITNDPRLGRVMGTRGDDNEYQAYNGQRLTRYDPDYWTKKTFYGGLEEPARQAGLNNIVKIGNQYYVPQAAYDQSQAAMFPYSNKANESGFDKFMEGLFQSGPMIASAAFLGPAIAGAMGGAGVGAAASADAIGLAQMGQAAGLTGSALSEFVASGGTLGSTAAGAGGIASGFTASPYDIGPDFTGNVNDLTSSNQYANMTRQELVDLGQAVNPFTTNPSFADLGGTAGAAGGATGIAGLLQQLSTLTGLPTSAIERLGGAGISSLASMYGASKLGQASMDAANRVATANQSATQLQSQMYQDQVARQQPFYQAGVNALGPYTTGIMGTPEDRAAGRAGSLVRPFDVNKDYAQSPWYQASLDKRLKDYTNKMGSMGLVDSGPTRRGILDIAGRAGQEDITNAYNRYNQDLTTQRNALGNLAGFAPPAAAAMGAAGSNYGTNVNNLGINTATTYGNADMTGAAARQSAYMGAGGAFANALSPNPLNAYLNKQLGITS</sequence>
<evidence type="ECO:0000313" key="1">
    <source>
        <dbReference type="EMBL" id="CAB5222588.1"/>
    </source>
</evidence>
<organism evidence="1">
    <name type="scientific">uncultured Caudovirales phage</name>
    <dbReference type="NCBI Taxonomy" id="2100421"/>
    <lineage>
        <taxon>Viruses</taxon>
        <taxon>Duplodnaviria</taxon>
        <taxon>Heunggongvirae</taxon>
        <taxon>Uroviricota</taxon>
        <taxon>Caudoviricetes</taxon>
        <taxon>Peduoviridae</taxon>
        <taxon>Maltschvirus</taxon>
        <taxon>Maltschvirus maltsch</taxon>
    </lineage>
</organism>